<name>A0A5C8NTI4_9BACI</name>
<accession>A0A5C8NTI4</accession>
<dbReference type="InterPro" id="IPR027393">
    <property type="entry name" value="Virus_scaffolding_prot_C"/>
</dbReference>
<dbReference type="OrthoDB" id="2691639at2"/>
<reference evidence="2 3" key="1">
    <citation type="submission" date="2019-06" db="EMBL/GenBank/DDBJ databases">
        <title>Cerasibacillus sp. nov., isolated from maize field.</title>
        <authorList>
            <person name="Lin S.-Y."/>
            <person name="Tsai C.-F."/>
            <person name="Young C.-C."/>
        </authorList>
    </citation>
    <scope>NUCLEOTIDE SEQUENCE [LARGE SCALE GENOMIC DNA]</scope>
    <source>
        <strain evidence="2 3">CC-CFT480</strain>
    </source>
</reference>
<dbReference type="RefSeq" id="WP_147667565.1">
    <property type="nucleotide sequence ID" value="NZ_VDUW01000006.1"/>
</dbReference>
<comment type="caution">
    <text evidence="2">The sequence shown here is derived from an EMBL/GenBank/DDBJ whole genome shotgun (WGS) entry which is preliminary data.</text>
</comment>
<dbReference type="Proteomes" id="UP000321574">
    <property type="component" value="Unassembled WGS sequence"/>
</dbReference>
<dbReference type="EMBL" id="VDUW01000006">
    <property type="protein sequence ID" value="TXL63973.1"/>
    <property type="molecule type" value="Genomic_DNA"/>
</dbReference>
<sequence length="77" mass="9471">MNKEKVVYRFKRHQGKVIQAKREVSYEIMLTSRLILDELCFQWNKEQLVDAINESIEKKDHEAFKKYSEAYRQFVWE</sequence>
<dbReference type="Pfam" id="PF08858">
    <property type="entry name" value="IDEAL"/>
    <property type="match status" value="1"/>
</dbReference>
<gene>
    <name evidence="2" type="ORF">FHP05_09790</name>
</gene>
<protein>
    <submittedName>
        <fullName evidence="2">IDEAL domain-containing protein</fullName>
    </submittedName>
</protein>
<dbReference type="InterPro" id="IPR014957">
    <property type="entry name" value="IDEAL_dom"/>
</dbReference>
<dbReference type="Gene3D" id="4.10.810.10">
    <property type="entry name" value="Virus Scaffolding Protein, Chain A"/>
    <property type="match status" value="1"/>
</dbReference>
<dbReference type="AlphaFoldDB" id="A0A5C8NTI4"/>
<organism evidence="2 3">
    <name type="scientific">Cerasibacillus terrae</name>
    <dbReference type="NCBI Taxonomy" id="2498845"/>
    <lineage>
        <taxon>Bacteria</taxon>
        <taxon>Bacillati</taxon>
        <taxon>Bacillota</taxon>
        <taxon>Bacilli</taxon>
        <taxon>Bacillales</taxon>
        <taxon>Bacillaceae</taxon>
        <taxon>Cerasibacillus</taxon>
    </lineage>
</organism>
<proteinExistence type="predicted"/>
<feature type="domain" description="IDEAL" evidence="1">
    <location>
        <begin position="35"/>
        <end position="71"/>
    </location>
</feature>
<keyword evidence="3" id="KW-1185">Reference proteome</keyword>
<evidence type="ECO:0000259" key="1">
    <source>
        <dbReference type="SMART" id="SM00914"/>
    </source>
</evidence>
<evidence type="ECO:0000313" key="3">
    <source>
        <dbReference type="Proteomes" id="UP000321574"/>
    </source>
</evidence>
<dbReference type="SMART" id="SM00914">
    <property type="entry name" value="IDEAL"/>
    <property type="match status" value="1"/>
</dbReference>
<evidence type="ECO:0000313" key="2">
    <source>
        <dbReference type="EMBL" id="TXL63973.1"/>
    </source>
</evidence>